<accession>K7UBH1</accession>
<evidence type="ECO:0000313" key="7">
    <source>
        <dbReference type="EMBL" id="AIB05816.1"/>
    </source>
</evidence>
<reference evidence="7" key="2">
    <citation type="submission" date="2014-04" db="EMBL/GenBank/DDBJ databases">
        <title>The Maize TFome - Development of a transcription factor open reading frame collection for functional genomics.</title>
        <authorList>
            <person name="Burdo B."/>
            <person name="Gray J."/>
            <person name="Goetting-Minesky M.P."/>
            <person name="Wittler B."/>
            <person name="Hunt M."/>
            <person name="Li T."/>
            <person name="Velliquette D."/>
            <person name="Thomas J."/>
            <person name="Gentzel I."/>
            <person name="Dos Santos Brito M."/>
            <person name="Mejia-Guerra M.K."/>
            <person name="Connolly L.N."/>
            <person name="Qaisi D."/>
            <person name="Li W."/>
            <person name="Casas M.I."/>
            <person name="Doseff A.I."/>
            <person name="Grotewold E."/>
        </authorList>
    </citation>
    <scope>NUCLEOTIDE SEQUENCE</scope>
</reference>
<evidence type="ECO:0000259" key="6">
    <source>
        <dbReference type="PROSITE" id="PS50811"/>
    </source>
</evidence>
<dbReference type="Gene3D" id="2.20.25.80">
    <property type="entry name" value="WRKY domain"/>
    <property type="match status" value="1"/>
</dbReference>
<dbReference type="PROSITE" id="PS50811">
    <property type="entry name" value="WRKY"/>
    <property type="match status" value="1"/>
</dbReference>
<dbReference type="Gramene" id="Zm00001eb406030_T001">
    <property type="protein sequence ID" value="Zm00001eb406030_P001"/>
    <property type="gene ID" value="Zm00001eb406030"/>
</dbReference>
<keyword evidence="10" id="KW-1185">Reference proteome</keyword>
<dbReference type="Pfam" id="PF03106">
    <property type="entry name" value="WRKY"/>
    <property type="match status" value="1"/>
</dbReference>
<name>K7UBH1_MAIZE</name>
<dbReference type="GO" id="GO:0000976">
    <property type="term" value="F:transcription cis-regulatory region binding"/>
    <property type="evidence" value="ECO:0000318"/>
    <property type="project" value="GO_Central"/>
</dbReference>
<proteinExistence type="evidence at transcript level"/>
<evidence type="ECO:0000256" key="3">
    <source>
        <dbReference type="ARBA" id="ARBA00023125"/>
    </source>
</evidence>
<dbReference type="FunCoup" id="K7UBH1">
    <property type="interactions" value="557"/>
</dbReference>
<dbReference type="eggNOG" id="ENOG502R6HA">
    <property type="taxonomic scope" value="Eukaryota"/>
</dbReference>
<evidence type="ECO:0000313" key="8">
    <source>
        <dbReference type="EMBL" id="AQK39151.1"/>
    </source>
</evidence>
<keyword evidence="2" id="KW-0805">Transcription regulation</keyword>
<dbReference type="EMBL" id="CM000786">
    <property type="protein sequence ID" value="AQK39151.1"/>
    <property type="molecule type" value="Genomic_DNA"/>
</dbReference>
<dbReference type="GO" id="GO:0005634">
    <property type="term" value="C:nucleus"/>
    <property type="evidence" value="ECO:0000318"/>
    <property type="project" value="GO_Central"/>
</dbReference>
<dbReference type="PaxDb" id="4577-GRMZM2G441031_P01"/>
<dbReference type="InterPro" id="IPR044810">
    <property type="entry name" value="WRKY_plant"/>
</dbReference>
<dbReference type="InterPro" id="IPR036576">
    <property type="entry name" value="WRKY_dom_sf"/>
</dbReference>
<dbReference type="GO" id="GO:0006355">
    <property type="term" value="P:regulation of DNA-templated transcription"/>
    <property type="evidence" value="ECO:0000318"/>
    <property type="project" value="GO_Central"/>
</dbReference>
<keyword evidence="4" id="KW-0804">Transcription</keyword>
<evidence type="ECO:0000256" key="1">
    <source>
        <dbReference type="ARBA" id="ARBA00004123"/>
    </source>
</evidence>
<dbReference type="EnsemblPlants" id="Zm00001eb406030_T001">
    <property type="protein sequence ID" value="Zm00001eb406030_P001"/>
    <property type="gene ID" value="Zm00001eb406030"/>
</dbReference>
<dbReference type="EMBL" id="KJ728325">
    <property type="protein sequence ID" value="AIB05816.1"/>
    <property type="molecule type" value="mRNA"/>
</dbReference>
<reference evidence="9" key="4">
    <citation type="submission" date="2019-07" db="EMBL/GenBank/DDBJ databases">
        <authorList>
            <person name="Seetharam A."/>
            <person name="Woodhouse M."/>
            <person name="Cannon E."/>
        </authorList>
    </citation>
    <scope>NUCLEOTIDE SEQUENCE [LARGE SCALE GENOMIC DNA]</scope>
    <source>
        <strain evidence="9">cv. B73</strain>
    </source>
</reference>
<keyword evidence="3 8" id="KW-0238">DNA-binding</keyword>
<reference evidence="9" key="5">
    <citation type="submission" date="2021-05" db="UniProtKB">
        <authorList>
            <consortium name="EnsemblPlants"/>
        </authorList>
    </citation>
    <scope>IDENTIFICATION</scope>
    <source>
        <strain evidence="9">cv. B73</strain>
    </source>
</reference>
<dbReference type="ExpressionAtlas" id="K7UBH1">
    <property type="expression patterns" value="baseline and differential"/>
</dbReference>
<reference evidence="8" key="3">
    <citation type="submission" date="2015-12" db="EMBL/GenBank/DDBJ databases">
        <title>Update maize B73 reference genome by single molecule sequencing technologies.</title>
        <authorList>
            <consortium name="Maize Genome Sequencing Project"/>
            <person name="Ware D."/>
        </authorList>
    </citation>
    <scope>NUCLEOTIDE SEQUENCE</scope>
    <source>
        <tissue evidence="8">Seedling</tissue>
    </source>
</reference>
<gene>
    <name evidence="7" type="primary">WRKY91</name>
    <name evidence="8" type="ORF">ZEAMMB73_Zm00001d023336</name>
</gene>
<dbReference type="HOGENOM" id="CLU_087748_0_0_1"/>
<evidence type="ECO:0000256" key="4">
    <source>
        <dbReference type="ARBA" id="ARBA00023163"/>
    </source>
</evidence>
<sequence>MNILESSTRSGCQVVLNEIEHQGALMRDLYDLILPTLDPCSRQEKLVQQIFQDISSSSGKVLSFLELGDNSKKQANLIKHRRKRGKNSGVESHMLGEEAKEIGNKRRKNAQHTGSIVTQAPHFDGYKWRKYGQKWISKAKHSRSYYRCANSKDQGCLATKTVQQKESDGSGTVSLFDVEYYGHHICKKDVVNHPCVVDTAHYYSVPIANQNQSSSSPTFVHNDVYGIQDESFENLFMVPSIPEYLTDFTDIEMAGALEVTSEMISENIWAYEMISENICRQPLIAP</sequence>
<dbReference type="GO" id="GO:0003700">
    <property type="term" value="F:DNA-binding transcription factor activity"/>
    <property type="evidence" value="ECO:0000318"/>
    <property type="project" value="GO_Central"/>
</dbReference>
<comment type="subcellular location">
    <subcellularLocation>
        <location evidence="1">Nucleus</location>
    </subcellularLocation>
</comment>
<dbReference type="InterPro" id="IPR003657">
    <property type="entry name" value="WRKY_dom"/>
</dbReference>
<dbReference type="SMART" id="SM00774">
    <property type="entry name" value="WRKY"/>
    <property type="match status" value="1"/>
</dbReference>
<reference evidence="10" key="1">
    <citation type="journal article" date="2009" name="Science">
        <title>The B73 maize genome: complexity, diversity, and dynamics.</title>
        <authorList>
            <person name="Schnable P.S."/>
            <person name="Ware D."/>
            <person name="Fulton R.S."/>
            <person name="Stein J.C."/>
            <person name="Wei F."/>
            <person name="Pasternak S."/>
            <person name="Liang C."/>
            <person name="Zhang J."/>
            <person name="Fulton L."/>
            <person name="Graves T.A."/>
            <person name="Minx P."/>
            <person name="Reily A.D."/>
            <person name="Courtney L."/>
            <person name="Kruchowski S.S."/>
            <person name="Tomlinson C."/>
            <person name="Strong C."/>
            <person name="Delehaunty K."/>
            <person name="Fronick C."/>
            <person name="Courtney B."/>
            <person name="Rock S.M."/>
            <person name="Belter E."/>
            <person name="Du F."/>
            <person name="Kim K."/>
            <person name="Abbott R.M."/>
            <person name="Cotton M."/>
            <person name="Levy A."/>
            <person name="Marchetto P."/>
            <person name="Ochoa K."/>
            <person name="Jackson S.M."/>
            <person name="Gillam B."/>
            <person name="Chen W."/>
            <person name="Yan L."/>
            <person name="Higginbotham J."/>
            <person name="Cardenas M."/>
            <person name="Waligorski J."/>
            <person name="Applebaum E."/>
            <person name="Phelps L."/>
            <person name="Falcone J."/>
            <person name="Kanchi K."/>
            <person name="Thane T."/>
            <person name="Scimone A."/>
            <person name="Thane N."/>
            <person name="Henke J."/>
            <person name="Wang T."/>
            <person name="Ruppert J."/>
            <person name="Shah N."/>
            <person name="Rotter K."/>
            <person name="Hodges J."/>
            <person name="Ingenthron E."/>
            <person name="Cordes M."/>
            <person name="Kohlberg S."/>
            <person name="Sgro J."/>
            <person name="Delgado B."/>
            <person name="Mead K."/>
            <person name="Chinwalla A."/>
            <person name="Leonard S."/>
            <person name="Crouse K."/>
            <person name="Collura K."/>
            <person name="Kudrna D."/>
            <person name="Currie J."/>
            <person name="He R."/>
            <person name="Angelova A."/>
            <person name="Rajasekar S."/>
            <person name="Mueller T."/>
            <person name="Lomeli R."/>
            <person name="Scara G."/>
            <person name="Ko A."/>
            <person name="Delaney K."/>
            <person name="Wissotski M."/>
            <person name="Lopez G."/>
            <person name="Campos D."/>
            <person name="Braidotti M."/>
            <person name="Ashley E."/>
            <person name="Golser W."/>
            <person name="Kim H."/>
            <person name="Lee S."/>
            <person name="Lin J."/>
            <person name="Dujmic Z."/>
            <person name="Kim W."/>
            <person name="Talag J."/>
            <person name="Zuccolo A."/>
            <person name="Fan C."/>
            <person name="Sebastian A."/>
            <person name="Kramer M."/>
            <person name="Spiegel L."/>
            <person name="Nascimento L."/>
            <person name="Zutavern T."/>
            <person name="Miller B."/>
            <person name="Ambroise C."/>
            <person name="Muller S."/>
            <person name="Spooner W."/>
            <person name="Narechania A."/>
            <person name="Ren L."/>
            <person name="Wei S."/>
            <person name="Kumari S."/>
            <person name="Faga B."/>
            <person name="Levy M.J."/>
            <person name="McMahan L."/>
            <person name="Van Buren P."/>
            <person name="Vaughn M.W."/>
            <person name="Ying K."/>
            <person name="Yeh C.-T."/>
            <person name="Emrich S.J."/>
            <person name="Jia Y."/>
            <person name="Kalyanaraman A."/>
            <person name="Hsia A.-P."/>
            <person name="Barbazuk W.B."/>
            <person name="Baucom R.S."/>
            <person name="Brutnell T.P."/>
            <person name="Carpita N.C."/>
            <person name="Chaparro C."/>
            <person name="Chia J.-M."/>
            <person name="Deragon J.-M."/>
            <person name="Estill J.C."/>
            <person name="Fu Y."/>
            <person name="Jeddeloh J.A."/>
            <person name="Han Y."/>
            <person name="Lee H."/>
            <person name="Li P."/>
            <person name="Lisch D.R."/>
            <person name="Liu S."/>
            <person name="Liu Z."/>
            <person name="Nagel D.H."/>
            <person name="McCann M.C."/>
            <person name="SanMiguel P."/>
            <person name="Myers A.M."/>
            <person name="Nettleton D."/>
            <person name="Nguyen J."/>
            <person name="Penning B.W."/>
            <person name="Ponnala L."/>
            <person name="Schneider K.L."/>
            <person name="Schwartz D.C."/>
            <person name="Sharma A."/>
            <person name="Soderlund C."/>
            <person name="Springer N.M."/>
            <person name="Sun Q."/>
            <person name="Wang H."/>
            <person name="Waterman M."/>
            <person name="Westerman R."/>
            <person name="Wolfgruber T.K."/>
            <person name="Yang L."/>
            <person name="Yu Y."/>
            <person name="Zhang L."/>
            <person name="Zhou S."/>
            <person name="Zhu Q."/>
            <person name="Bennetzen J.L."/>
            <person name="Dawe R.K."/>
            <person name="Jiang J."/>
            <person name="Jiang N."/>
            <person name="Presting G.G."/>
            <person name="Wessler S.R."/>
            <person name="Aluru S."/>
            <person name="Martienssen R.A."/>
            <person name="Clifton S.W."/>
            <person name="McCombie W.R."/>
            <person name="Wing R.A."/>
            <person name="Wilson R.K."/>
        </authorList>
    </citation>
    <scope>NUCLEOTIDE SEQUENCE [LARGE SCALE GENOMIC DNA]</scope>
    <source>
        <strain evidence="10">cv. B73</strain>
    </source>
</reference>
<protein>
    <submittedName>
        <fullName evidence="8">Putative WRKY DNA-binding domain superfamily protein</fullName>
    </submittedName>
    <submittedName>
        <fullName evidence="7">WRKY transcription factor</fullName>
    </submittedName>
</protein>
<dbReference type="IntAct" id="K7UBH1">
    <property type="interactions" value="1"/>
</dbReference>
<evidence type="ECO:0000313" key="9">
    <source>
        <dbReference type="EnsemblPlants" id="Zm00001eb406030_P001"/>
    </source>
</evidence>
<dbReference type="SUPFAM" id="SSF118290">
    <property type="entry name" value="WRKY DNA-binding domain"/>
    <property type="match status" value="1"/>
</dbReference>
<keyword evidence="5" id="KW-0539">Nucleus</keyword>
<evidence type="ECO:0000256" key="2">
    <source>
        <dbReference type="ARBA" id="ARBA00023015"/>
    </source>
</evidence>
<dbReference type="SMR" id="K7UBH1"/>
<evidence type="ECO:0000313" key="10">
    <source>
        <dbReference type="Proteomes" id="UP000007305"/>
    </source>
</evidence>
<feature type="domain" description="WRKY" evidence="6">
    <location>
        <begin position="124"/>
        <end position="180"/>
    </location>
</feature>
<dbReference type="Proteomes" id="UP000007305">
    <property type="component" value="Chromosome 10"/>
</dbReference>
<dbReference type="OMA" id="KNNMESH"/>
<dbReference type="AlphaFoldDB" id="K7UBH1"/>
<evidence type="ECO:0000256" key="5">
    <source>
        <dbReference type="ARBA" id="ARBA00023242"/>
    </source>
</evidence>
<dbReference type="PANTHER" id="PTHR31282">
    <property type="entry name" value="WRKY TRANSCRIPTION FACTOR 21-RELATED"/>
    <property type="match status" value="1"/>
</dbReference>
<organism evidence="8">
    <name type="scientific">Zea mays</name>
    <name type="common">Maize</name>
    <dbReference type="NCBI Taxonomy" id="4577"/>
    <lineage>
        <taxon>Eukaryota</taxon>
        <taxon>Viridiplantae</taxon>
        <taxon>Streptophyta</taxon>
        <taxon>Embryophyta</taxon>
        <taxon>Tracheophyta</taxon>
        <taxon>Spermatophyta</taxon>
        <taxon>Magnoliopsida</taxon>
        <taxon>Liliopsida</taxon>
        <taxon>Poales</taxon>
        <taxon>Poaceae</taxon>
        <taxon>PACMAD clade</taxon>
        <taxon>Panicoideae</taxon>
        <taxon>Andropogonodae</taxon>
        <taxon>Andropogoneae</taxon>
        <taxon>Tripsacinae</taxon>
        <taxon>Zea</taxon>
    </lineage>
</organism>